<reference evidence="1 2" key="1">
    <citation type="submission" date="2017-12" db="EMBL/GenBank/DDBJ databases">
        <title>Comparative genomics of Botrytis spp.</title>
        <authorList>
            <person name="Valero-Jimenez C.A."/>
            <person name="Tapia P."/>
            <person name="Veloso J."/>
            <person name="Silva-Moreno E."/>
            <person name="Staats M."/>
            <person name="Valdes J.H."/>
            <person name="Van Kan J.A.L."/>
        </authorList>
    </citation>
    <scope>NUCLEOTIDE SEQUENCE [LARGE SCALE GENOMIC DNA]</scope>
    <source>
        <strain evidence="1 2">Bp0003</strain>
    </source>
</reference>
<accession>A0A4Z1FFM7</accession>
<protein>
    <submittedName>
        <fullName evidence="1">Uncharacterized protein</fullName>
    </submittedName>
</protein>
<comment type="caution">
    <text evidence="1">The sequence shown here is derived from an EMBL/GenBank/DDBJ whole genome shotgun (WGS) entry which is preliminary data.</text>
</comment>
<organism evidence="1 2">
    <name type="scientific">Botrytis paeoniae</name>
    <dbReference type="NCBI Taxonomy" id="278948"/>
    <lineage>
        <taxon>Eukaryota</taxon>
        <taxon>Fungi</taxon>
        <taxon>Dikarya</taxon>
        <taxon>Ascomycota</taxon>
        <taxon>Pezizomycotina</taxon>
        <taxon>Leotiomycetes</taxon>
        <taxon>Helotiales</taxon>
        <taxon>Sclerotiniaceae</taxon>
        <taxon>Botrytis</taxon>
    </lineage>
</organism>
<dbReference type="AlphaFoldDB" id="A0A4Z1FFM7"/>
<evidence type="ECO:0000313" key="1">
    <source>
        <dbReference type="EMBL" id="TGO20241.1"/>
    </source>
</evidence>
<keyword evidence="2" id="KW-1185">Reference proteome</keyword>
<sequence>MSLGTSKKDKFIEFKNIMALTLPNRIKVGIDAMQANAINICYRSKSYVKDHAYHLEDCPIEPDCDEEKLIASRGGFESDVCGYGVHVFERHDV</sequence>
<name>A0A4Z1FFM7_9HELO</name>
<dbReference type="Proteomes" id="UP000297910">
    <property type="component" value="Unassembled WGS sequence"/>
</dbReference>
<gene>
    <name evidence="1" type="ORF">BPAE_0320g00090</name>
</gene>
<proteinExistence type="predicted"/>
<evidence type="ECO:0000313" key="2">
    <source>
        <dbReference type="Proteomes" id="UP000297910"/>
    </source>
</evidence>
<dbReference type="EMBL" id="PQXI01000318">
    <property type="protein sequence ID" value="TGO20241.1"/>
    <property type="molecule type" value="Genomic_DNA"/>
</dbReference>